<proteinExistence type="predicted"/>
<evidence type="ECO:0008006" key="5">
    <source>
        <dbReference type="Google" id="ProtNLM"/>
    </source>
</evidence>
<reference evidence="3 4" key="1">
    <citation type="submission" date="2024-01" db="EMBL/GenBank/DDBJ databases">
        <title>Novel species of the genus Luteimonas isolated from rivers.</title>
        <authorList>
            <person name="Lu H."/>
        </authorList>
    </citation>
    <scope>NUCLEOTIDE SEQUENCE [LARGE SCALE GENOMIC DNA]</scope>
    <source>
        <strain evidence="3 4">FXH3W</strain>
    </source>
</reference>
<dbReference type="Proteomes" id="UP001356170">
    <property type="component" value="Unassembled WGS sequence"/>
</dbReference>
<dbReference type="EMBL" id="JAZHBO010000001">
    <property type="protein sequence ID" value="MEF2155019.1"/>
    <property type="molecule type" value="Genomic_DNA"/>
</dbReference>
<evidence type="ECO:0000256" key="1">
    <source>
        <dbReference type="SAM" id="MobiDB-lite"/>
    </source>
</evidence>
<feature type="region of interest" description="Disordered" evidence="1">
    <location>
        <begin position="58"/>
        <end position="90"/>
    </location>
</feature>
<evidence type="ECO:0000313" key="3">
    <source>
        <dbReference type="EMBL" id="MEF2155019.1"/>
    </source>
</evidence>
<comment type="caution">
    <text evidence="3">The sequence shown here is derived from an EMBL/GenBank/DDBJ whole genome shotgun (WGS) entry which is preliminary data.</text>
</comment>
<dbReference type="RefSeq" id="WP_331703164.1">
    <property type="nucleotide sequence ID" value="NZ_JAZHBO010000001.1"/>
</dbReference>
<sequence>MKLLRNPLRLFTAALLMAVMLVVPVAEAFQCGFDDIRAELTHSASECADVNAVGISGSQGNLDRDSSPGPSPEFGGHVYSHCSHGHSHTSIADGSVDELAYPEVNLRQSLPEVLPSAASTLSEGLMRPPRA</sequence>
<accession>A0ABU7UWW1</accession>
<feature type="signal peptide" evidence="2">
    <location>
        <begin position="1"/>
        <end position="28"/>
    </location>
</feature>
<keyword evidence="2" id="KW-0732">Signal</keyword>
<evidence type="ECO:0000313" key="4">
    <source>
        <dbReference type="Proteomes" id="UP001356170"/>
    </source>
</evidence>
<evidence type="ECO:0000256" key="2">
    <source>
        <dbReference type="SAM" id="SignalP"/>
    </source>
</evidence>
<feature type="chain" id="PRO_5045058313" description="DUF2946 family protein" evidence="2">
    <location>
        <begin position="29"/>
        <end position="131"/>
    </location>
</feature>
<organism evidence="3 4">
    <name type="scientific">Aquilutibacter rugosus</name>
    <dbReference type="NCBI Taxonomy" id="3115820"/>
    <lineage>
        <taxon>Bacteria</taxon>
        <taxon>Pseudomonadati</taxon>
        <taxon>Pseudomonadota</taxon>
        <taxon>Gammaproteobacteria</taxon>
        <taxon>Lysobacterales</taxon>
        <taxon>Lysobacteraceae</taxon>
        <taxon>Aquilutibacter</taxon>
    </lineage>
</organism>
<protein>
    <recommendedName>
        <fullName evidence="5">DUF2946 family protein</fullName>
    </recommendedName>
</protein>
<gene>
    <name evidence="3" type="ORF">V3390_02030</name>
</gene>
<name>A0ABU7UWW1_9GAMM</name>
<keyword evidence="4" id="KW-1185">Reference proteome</keyword>